<evidence type="ECO:0000313" key="4">
    <source>
        <dbReference type="Proteomes" id="UP001596292"/>
    </source>
</evidence>
<name>A0ABW2BR12_9HYPH</name>
<proteinExistence type="predicted"/>
<dbReference type="RefSeq" id="WP_378975052.1">
    <property type="nucleotide sequence ID" value="NZ_JBHSWN010000001.1"/>
</dbReference>
<sequence>MRIFHIANEVVSTGNGISNSAVDLACVQSELGFDVSFISSGGGYIDLLQHHKVNHYSVNLYMRSGLSFLGSINKLGGLMQEYKPDIVHAHTMTAAVLMRVGRDFAKFGQYGLITTVHNEWRSSSNLMNAGDRVIVLSESGRRAFESRGFAKHKLHVICHGILQSPRRRTEILAQLENSMPDDRQIIATVAGLYKRKGIGDLICAFGKLAETFTKAELHIIGWGPDEKYLRKLASESPGSERIHFRGFIAKPYKELKKSSIFVLASHTEAFPLAVAEAREAGCAIIATTVGGVPELLEQGRAGILIPPHQPDVLAEALRRLLGDRAELEKWRSAACSNLNWLSCKRMADQTIELYRSLLQSR</sequence>
<evidence type="ECO:0000313" key="3">
    <source>
        <dbReference type="EMBL" id="MFC6792877.1"/>
    </source>
</evidence>
<dbReference type="PANTHER" id="PTHR12526">
    <property type="entry name" value="GLYCOSYLTRANSFERASE"/>
    <property type="match status" value="1"/>
</dbReference>
<evidence type="ECO:0000259" key="1">
    <source>
        <dbReference type="Pfam" id="PF00534"/>
    </source>
</evidence>
<keyword evidence="4" id="KW-1185">Reference proteome</keyword>
<dbReference type="EMBL" id="JBHSWN010000001">
    <property type="protein sequence ID" value="MFC6792877.1"/>
    <property type="molecule type" value="Genomic_DNA"/>
</dbReference>
<organism evidence="3 4">
    <name type="scientific">Methylobacterium komagatae</name>
    <dbReference type="NCBI Taxonomy" id="374425"/>
    <lineage>
        <taxon>Bacteria</taxon>
        <taxon>Pseudomonadati</taxon>
        <taxon>Pseudomonadota</taxon>
        <taxon>Alphaproteobacteria</taxon>
        <taxon>Hyphomicrobiales</taxon>
        <taxon>Methylobacteriaceae</taxon>
        <taxon>Methylobacterium</taxon>
    </lineage>
</organism>
<gene>
    <name evidence="3" type="ORF">ACFQE0_26950</name>
</gene>
<accession>A0ABW2BR12</accession>
<protein>
    <submittedName>
        <fullName evidence="3">Glycosyltransferase family 4 protein</fullName>
        <ecNumber evidence="3">2.4.-.-</ecNumber>
    </submittedName>
</protein>
<evidence type="ECO:0000259" key="2">
    <source>
        <dbReference type="Pfam" id="PF13439"/>
    </source>
</evidence>
<dbReference type="Gene3D" id="3.40.50.2000">
    <property type="entry name" value="Glycogen Phosphorylase B"/>
    <property type="match status" value="2"/>
</dbReference>
<dbReference type="GO" id="GO:0016757">
    <property type="term" value="F:glycosyltransferase activity"/>
    <property type="evidence" value="ECO:0007669"/>
    <property type="project" value="UniProtKB-KW"/>
</dbReference>
<dbReference type="InterPro" id="IPR001296">
    <property type="entry name" value="Glyco_trans_1"/>
</dbReference>
<reference evidence="4" key="1">
    <citation type="journal article" date="2019" name="Int. J. Syst. Evol. Microbiol.">
        <title>The Global Catalogue of Microorganisms (GCM) 10K type strain sequencing project: providing services to taxonomists for standard genome sequencing and annotation.</title>
        <authorList>
            <consortium name="The Broad Institute Genomics Platform"/>
            <consortium name="The Broad Institute Genome Sequencing Center for Infectious Disease"/>
            <person name="Wu L."/>
            <person name="Ma J."/>
        </authorList>
    </citation>
    <scope>NUCLEOTIDE SEQUENCE [LARGE SCALE GENOMIC DNA]</scope>
    <source>
        <strain evidence="4">CCUG 48316</strain>
    </source>
</reference>
<dbReference type="CDD" id="cd03801">
    <property type="entry name" value="GT4_PimA-like"/>
    <property type="match status" value="1"/>
</dbReference>
<keyword evidence="3" id="KW-0808">Transferase</keyword>
<dbReference type="PANTHER" id="PTHR12526:SF630">
    <property type="entry name" value="GLYCOSYLTRANSFERASE"/>
    <property type="match status" value="1"/>
</dbReference>
<dbReference type="InterPro" id="IPR028098">
    <property type="entry name" value="Glyco_trans_4-like_N"/>
</dbReference>
<dbReference type="Proteomes" id="UP001596292">
    <property type="component" value="Unassembled WGS sequence"/>
</dbReference>
<keyword evidence="3" id="KW-0328">Glycosyltransferase</keyword>
<dbReference type="SUPFAM" id="SSF53756">
    <property type="entry name" value="UDP-Glycosyltransferase/glycogen phosphorylase"/>
    <property type="match status" value="1"/>
</dbReference>
<dbReference type="Pfam" id="PF13439">
    <property type="entry name" value="Glyco_transf_4"/>
    <property type="match status" value="1"/>
</dbReference>
<comment type="caution">
    <text evidence="3">The sequence shown here is derived from an EMBL/GenBank/DDBJ whole genome shotgun (WGS) entry which is preliminary data.</text>
</comment>
<dbReference type="EC" id="2.4.-.-" evidence="3"/>
<feature type="domain" description="Glycosyltransferase subfamily 4-like N-terminal" evidence="2">
    <location>
        <begin position="15"/>
        <end position="161"/>
    </location>
</feature>
<dbReference type="Pfam" id="PF00534">
    <property type="entry name" value="Glycos_transf_1"/>
    <property type="match status" value="1"/>
</dbReference>
<feature type="domain" description="Glycosyl transferase family 1" evidence="1">
    <location>
        <begin position="179"/>
        <end position="334"/>
    </location>
</feature>